<proteinExistence type="inferred from homology"/>
<keyword evidence="3 6" id="KW-0819">tRNA processing</keyword>
<dbReference type="GO" id="GO:0005730">
    <property type="term" value="C:nucleolus"/>
    <property type="evidence" value="ECO:0007669"/>
    <property type="project" value="UniProtKB-SubCell"/>
</dbReference>
<organism evidence="7 8">
    <name type="scientific">Gnathostoma spinigerum</name>
    <dbReference type="NCBI Taxonomy" id="75299"/>
    <lineage>
        <taxon>Eukaryota</taxon>
        <taxon>Metazoa</taxon>
        <taxon>Ecdysozoa</taxon>
        <taxon>Nematoda</taxon>
        <taxon>Chromadorea</taxon>
        <taxon>Rhabditida</taxon>
        <taxon>Spirurina</taxon>
        <taxon>Gnathostomatomorpha</taxon>
        <taxon>Gnathostomatoidea</taxon>
        <taxon>Gnathostomatidae</taxon>
        <taxon>Gnathostoma</taxon>
    </lineage>
</organism>
<evidence type="ECO:0000256" key="5">
    <source>
        <dbReference type="ARBA" id="ARBA00044198"/>
    </source>
</evidence>
<evidence type="ECO:0000256" key="1">
    <source>
        <dbReference type="ARBA" id="ARBA00010800"/>
    </source>
</evidence>
<dbReference type="GO" id="GO:1990904">
    <property type="term" value="C:ribonucleoprotein complex"/>
    <property type="evidence" value="ECO:0007669"/>
    <property type="project" value="UniProtKB-ARBA"/>
</dbReference>
<dbReference type="SUPFAM" id="SSF160350">
    <property type="entry name" value="Rnp2-like"/>
    <property type="match status" value="1"/>
</dbReference>
<name>A0ABD6ED13_9BILA</name>
<dbReference type="Pfam" id="PF01900">
    <property type="entry name" value="RNase_P_Rpp14"/>
    <property type="match status" value="1"/>
</dbReference>
<protein>
    <recommendedName>
        <fullName evidence="5 6">Ribonuclease P/MRP protein subunit POP5</fullName>
    </recommendedName>
</protein>
<dbReference type="InterPro" id="IPR002759">
    <property type="entry name" value="Pop5/Rpp14/Rnp2-like"/>
</dbReference>
<dbReference type="AlphaFoldDB" id="A0ABD6ED13"/>
<evidence type="ECO:0000313" key="8">
    <source>
        <dbReference type="Proteomes" id="UP001608902"/>
    </source>
</evidence>
<reference evidence="7 8" key="1">
    <citation type="submission" date="2024-08" db="EMBL/GenBank/DDBJ databases">
        <title>Gnathostoma spinigerum genome.</title>
        <authorList>
            <person name="Gonzalez-Bertolin B."/>
            <person name="Monzon S."/>
            <person name="Zaballos A."/>
            <person name="Jimenez P."/>
            <person name="Dekumyoy P."/>
            <person name="Varona S."/>
            <person name="Cuesta I."/>
            <person name="Sumanam S."/>
            <person name="Adisakwattana P."/>
            <person name="Gasser R.B."/>
            <person name="Hernandez-Gonzalez A."/>
            <person name="Young N.D."/>
            <person name="Perteguer M.J."/>
        </authorList>
    </citation>
    <scope>NUCLEOTIDE SEQUENCE [LARGE SCALE GENOMIC DNA]</scope>
    <source>
        <strain evidence="7">AL3</strain>
        <tissue evidence="7">Liver</tissue>
    </source>
</reference>
<dbReference type="PIRSF" id="PIRSF023803">
    <property type="entry name" value="Ribonuclease_P_prd"/>
    <property type="match status" value="1"/>
</dbReference>
<keyword evidence="4 6" id="KW-0539">Nucleus</keyword>
<evidence type="ECO:0000313" key="7">
    <source>
        <dbReference type="EMBL" id="MFH4977530.1"/>
    </source>
</evidence>
<evidence type="ECO:0000256" key="4">
    <source>
        <dbReference type="ARBA" id="ARBA00023242"/>
    </source>
</evidence>
<comment type="caution">
    <text evidence="7">The sequence shown here is derived from an EMBL/GenBank/DDBJ whole genome shotgun (WGS) entry which is preliminary data.</text>
</comment>
<dbReference type="PANTHER" id="PTHR48414">
    <property type="entry name" value="POP5 HOMOLOG, RIBONUCLEASE P_MRP SUBUNIT"/>
    <property type="match status" value="1"/>
</dbReference>
<dbReference type="PANTHER" id="PTHR48414:SF1">
    <property type="entry name" value="POP5 HOMOLOG, RIBONUCLEASE P_MRP SUBUNIT"/>
    <property type="match status" value="1"/>
</dbReference>
<comment type="subcellular location">
    <subcellularLocation>
        <location evidence="6">Nucleus</location>
        <location evidence="6">Nucleolus</location>
    </subcellularLocation>
</comment>
<dbReference type="Gene3D" id="3.30.70.3250">
    <property type="entry name" value="Ribonuclease P, Pop5 subunit"/>
    <property type="match status" value="1"/>
</dbReference>
<evidence type="ECO:0000256" key="2">
    <source>
        <dbReference type="ARBA" id="ARBA00022552"/>
    </source>
</evidence>
<dbReference type="Proteomes" id="UP001608902">
    <property type="component" value="Unassembled WGS sequence"/>
</dbReference>
<keyword evidence="2" id="KW-0698">rRNA processing</keyword>
<dbReference type="GO" id="GO:0006364">
    <property type="term" value="P:rRNA processing"/>
    <property type="evidence" value="ECO:0007669"/>
    <property type="project" value="UniProtKB-KW"/>
</dbReference>
<accession>A0ABD6ED13</accession>
<gene>
    <name evidence="7" type="ORF">AB6A40_004239</name>
</gene>
<comment type="similarity">
    <text evidence="1 6">Belongs to the eukaryotic/archaeal RNase P protein component 2 family.</text>
</comment>
<evidence type="ECO:0000256" key="3">
    <source>
        <dbReference type="ARBA" id="ARBA00022694"/>
    </source>
</evidence>
<dbReference type="InterPro" id="IPR038085">
    <property type="entry name" value="Rnp2-like_sf"/>
</dbReference>
<dbReference type="EMBL" id="JBGFUD010002375">
    <property type="protein sequence ID" value="MFH4977530.1"/>
    <property type="molecule type" value="Genomic_DNA"/>
</dbReference>
<evidence type="ECO:0000256" key="6">
    <source>
        <dbReference type="PIRNR" id="PIRNR023803"/>
    </source>
</evidence>
<dbReference type="InterPro" id="IPR016819">
    <property type="entry name" value="RNase_P/MRP_POP5"/>
</dbReference>
<dbReference type="GO" id="GO:0008033">
    <property type="term" value="P:tRNA processing"/>
    <property type="evidence" value="ECO:0007669"/>
    <property type="project" value="UniProtKB-KW"/>
</dbReference>
<sequence>MVKLKFRYLLAEVLVDEPGVITERAIYYAIEKCIADLYGDFGVGAAKISLNVKVCDKATSITVIRISFDSVNHLLAAIPFVSFIDKVPAVLRTLHVGATMRSCEKALIRINREKLYSSLKSAKNEAEKKEILKGLKSVTGAIQME</sequence>
<keyword evidence="8" id="KW-1185">Reference proteome</keyword>
<dbReference type="GO" id="GO:1902555">
    <property type="term" value="C:endoribonuclease complex"/>
    <property type="evidence" value="ECO:0007669"/>
    <property type="project" value="UniProtKB-ARBA"/>
</dbReference>
<comment type="function">
    <text evidence="6">Component of ribonuclease P, a protein complex that generates mature tRNA molecules by cleaving their 5'-ends.</text>
</comment>